<dbReference type="SUPFAM" id="SSF47095">
    <property type="entry name" value="HMG-box"/>
    <property type="match status" value="1"/>
</dbReference>
<organism evidence="9 10">
    <name type="scientific">Caligus rogercresseyi</name>
    <name type="common">Sea louse</name>
    <dbReference type="NCBI Taxonomy" id="217165"/>
    <lineage>
        <taxon>Eukaryota</taxon>
        <taxon>Metazoa</taxon>
        <taxon>Ecdysozoa</taxon>
        <taxon>Arthropoda</taxon>
        <taxon>Crustacea</taxon>
        <taxon>Multicrustacea</taxon>
        <taxon>Hexanauplia</taxon>
        <taxon>Copepoda</taxon>
        <taxon>Siphonostomatoida</taxon>
        <taxon>Caligidae</taxon>
        <taxon>Caligus</taxon>
    </lineage>
</organism>
<dbReference type="GO" id="GO:0000981">
    <property type="term" value="F:DNA-binding transcription factor activity, RNA polymerase II-specific"/>
    <property type="evidence" value="ECO:0007669"/>
    <property type="project" value="TreeGrafter"/>
</dbReference>
<dbReference type="Pfam" id="PF00505">
    <property type="entry name" value="HMG_box"/>
    <property type="match status" value="1"/>
</dbReference>
<feature type="domain" description="HMG box" evidence="8">
    <location>
        <begin position="20"/>
        <end position="54"/>
    </location>
</feature>
<keyword evidence="5 6" id="KW-0539">Nucleus</keyword>
<feature type="compositionally biased region" description="Low complexity" evidence="7">
    <location>
        <begin position="232"/>
        <end position="242"/>
    </location>
</feature>
<dbReference type="PROSITE" id="PS50118">
    <property type="entry name" value="HMG_BOX_2"/>
    <property type="match status" value="1"/>
</dbReference>
<feature type="compositionally biased region" description="Pro residues" evidence="7">
    <location>
        <begin position="243"/>
        <end position="254"/>
    </location>
</feature>
<evidence type="ECO:0000313" key="9">
    <source>
        <dbReference type="EMBL" id="QQP55788.1"/>
    </source>
</evidence>
<evidence type="ECO:0000259" key="8">
    <source>
        <dbReference type="PROSITE" id="PS50118"/>
    </source>
</evidence>
<feature type="compositionally biased region" description="Polar residues" evidence="7">
    <location>
        <begin position="359"/>
        <end position="373"/>
    </location>
</feature>
<feature type="compositionally biased region" description="Basic and acidic residues" evidence="7">
    <location>
        <begin position="378"/>
        <end position="387"/>
    </location>
</feature>
<dbReference type="GO" id="GO:0005634">
    <property type="term" value="C:nucleus"/>
    <property type="evidence" value="ECO:0007669"/>
    <property type="project" value="UniProtKB-UniRule"/>
</dbReference>
<evidence type="ECO:0000256" key="7">
    <source>
        <dbReference type="SAM" id="MobiDB-lite"/>
    </source>
</evidence>
<protein>
    <recommendedName>
        <fullName evidence="8">HMG box domain-containing protein</fullName>
    </recommendedName>
</protein>
<sequence length="387" mass="43120">MELSPQTQQLSLEEMNSNSGRRPMNAFLLFCKRHRDAVKEKYPSLENRSITKILDKSAYTDLALEYKLHLSSQESEGGESLIAAPKPFKKRFLAAAQEEVENDDVACKALLQLAGVRRESPGPPERKSEPEEDEKEEEEGFRTLKKAVWGRVAKTLLKQEEERLTGGGEDNNGDSPINLSTQCTIRGQTIIEHIIENILDKSPHSVSANTQPPQQLHSTTIIITITVAAAGSASSEQIKEPPQTCPPSESPSQPPGQQKEPPQPAALPDSRPSRSCKGRRYQEFKEEAPLQTPFPPPAPPPPSSTSHKSPHCKPFNVSAKLNALPVLSLEDYQRKMSKVKHHHHHHHQRRKSGEDETSGSEPTVNNSPTQIPRRQSRSRNERETLIA</sequence>
<dbReference type="InterPro" id="IPR052412">
    <property type="entry name" value="CC-Dev_Transcription_Reg"/>
</dbReference>
<evidence type="ECO:0000256" key="5">
    <source>
        <dbReference type="ARBA" id="ARBA00023242"/>
    </source>
</evidence>
<gene>
    <name evidence="9" type="ORF">FKW44_000234</name>
</gene>
<evidence type="ECO:0000256" key="2">
    <source>
        <dbReference type="ARBA" id="ARBA00023015"/>
    </source>
</evidence>
<feature type="region of interest" description="Disordered" evidence="7">
    <location>
        <begin position="232"/>
        <end position="316"/>
    </location>
</feature>
<evidence type="ECO:0000256" key="6">
    <source>
        <dbReference type="PROSITE-ProRule" id="PRU00267"/>
    </source>
</evidence>
<dbReference type="InterPro" id="IPR036910">
    <property type="entry name" value="HMG_box_dom_sf"/>
</dbReference>
<keyword evidence="2" id="KW-0805">Transcription regulation</keyword>
<accession>A0A7T8QUR2</accession>
<name>A0A7T8QUR2_CALRO</name>
<keyword evidence="3 6" id="KW-0238">DNA-binding</keyword>
<dbReference type="Gene3D" id="1.10.30.10">
    <property type="entry name" value="High mobility group box domain"/>
    <property type="match status" value="1"/>
</dbReference>
<evidence type="ECO:0000256" key="1">
    <source>
        <dbReference type="ARBA" id="ARBA00022553"/>
    </source>
</evidence>
<proteinExistence type="predicted"/>
<dbReference type="OrthoDB" id="6382849at2759"/>
<feature type="region of interest" description="Disordered" evidence="7">
    <location>
        <begin position="116"/>
        <end position="142"/>
    </location>
</feature>
<dbReference type="AlphaFoldDB" id="A0A7T8QUR2"/>
<dbReference type="InterPro" id="IPR009071">
    <property type="entry name" value="HMG_box_dom"/>
</dbReference>
<dbReference type="PANTHER" id="PTHR13059">
    <property type="entry name" value="HMG-BOX TRANSCRIPTION FACTOR BBX"/>
    <property type="match status" value="1"/>
</dbReference>
<feature type="DNA-binding region" description="HMG box" evidence="6">
    <location>
        <begin position="20"/>
        <end position="54"/>
    </location>
</feature>
<feature type="region of interest" description="Disordered" evidence="7">
    <location>
        <begin position="161"/>
        <end position="180"/>
    </location>
</feature>
<dbReference type="GO" id="GO:0000977">
    <property type="term" value="F:RNA polymerase II transcription regulatory region sequence-specific DNA binding"/>
    <property type="evidence" value="ECO:0007669"/>
    <property type="project" value="TreeGrafter"/>
</dbReference>
<feature type="compositionally biased region" description="Basic residues" evidence="7">
    <location>
        <begin position="335"/>
        <end position="350"/>
    </location>
</feature>
<dbReference type="PANTHER" id="PTHR13059:SF10">
    <property type="entry name" value="HMG BOX TRANSCRIPTION FACTOR BBX"/>
    <property type="match status" value="1"/>
</dbReference>
<keyword evidence="1" id="KW-0597">Phosphoprotein</keyword>
<keyword evidence="4" id="KW-0804">Transcription</keyword>
<feature type="region of interest" description="Disordered" evidence="7">
    <location>
        <begin position="333"/>
        <end position="387"/>
    </location>
</feature>
<feature type="compositionally biased region" description="Pro residues" evidence="7">
    <location>
        <begin position="292"/>
        <end position="303"/>
    </location>
</feature>
<evidence type="ECO:0000256" key="3">
    <source>
        <dbReference type="ARBA" id="ARBA00023125"/>
    </source>
</evidence>
<keyword evidence="10" id="KW-1185">Reference proteome</keyword>
<dbReference type="EMBL" id="CP045890">
    <property type="protein sequence ID" value="QQP55788.1"/>
    <property type="molecule type" value="Genomic_DNA"/>
</dbReference>
<feature type="compositionally biased region" description="Acidic residues" evidence="7">
    <location>
        <begin position="130"/>
        <end position="139"/>
    </location>
</feature>
<feature type="compositionally biased region" description="Basic and acidic residues" evidence="7">
    <location>
        <begin position="116"/>
        <end position="129"/>
    </location>
</feature>
<reference evidence="10" key="1">
    <citation type="submission" date="2021-01" db="EMBL/GenBank/DDBJ databases">
        <title>Caligus Genome Assembly.</title>
        <authorList>
            <person name="Gallardo-Escarate C."/>
        </authorList>
    </citation>
    <scope>NUCLEOTIDE SEQUENCE [LARGE SCALE GENOMIC DNA]</scope>
</reference>
<evidence type="ECO:0000256" key="4">
    <source>
        <dbReference type="ARBA" id="ARBA00023163"/>
    </source>
</evidence>
<dbReference type="Proteomes" id="UP000595437">
    <property type="component" value="Chromosome 1"/>
</dbReference>
<evidence type="ECO:0000313" key="10">
    <source>
        <dbReference type="Proteomes" id="UP000595437"/>
    </source>
</evidence>